<organism evidence="1 2">
    <name type="scientific">Hygrophoropsis aurantiaca</name>
    <dbReference type="NCBI Taxonomy" id="72124"/>
    <lineage>
        <taxon>Eukaryota</taxon>
        <taxon>Fungi</taxon>
        <taxon>Dikarya</taxon>
        <taxon>Basidiomycota</taxon>
        <taxon>Agaricomycotina</taxon>
        <taxon>Agaricomycetes</taxon>
        <taxon>Agaricomycetidae</taxon>
        <taxon>Boletales</taxon>
        <taxon>Coniophorineae</taxon>
        <taxon>Hygrophoropsidaceae</taxon>
        <taxon>Hygrophoropsis</taxon>
    </lineage>
</organism>
<sequence>MFSFRRRPKTADGTGQKLKTSPSLPELHSQGIPWPENLVDVDAIRQSHSPPQQPSGAVKNSLQHERGGAIPFHKPFRSQTSGSINASSDAPISTLYMSHGHPPSAFDQWRSSTATTGTAASSRRSHRKHRAPPSFNVMVVGGRGTGKTSLLRLLLETADISPSATPDQRTAVQTFLGAGLRRTDGIKTACVEICESRYERVLLTVIDTPGLDFAEGRELRVERQVTAVIKYLDAQYADTMNEESKVVRQSKGDQHVHLCIFLIDPSSIMTPASRRAQSFLPAKTRSETTINATNATTTTEPLPEDDDPPAGAGLTMSPAEIRVIRRLSARVNVLPVIARADSLTDETLASVKDAVRRGLEDAGLDFGVFLGHKPDSRAPSQNLAPEESESPVQGGERIINGNGNANGSPTAPAEPTAPSTPNGHGNGVIINGSPNGNGVNYNANGIHPSPETHTTPERPSRPVIKLRGLRLTRSRSRSRRDLSSVVQDEGEPYYPDATDEESVANVRFSASVVSRTDLATLLPFALIAPESSPFPRRAASPDSRYSVGDATGTSTPAPESPATRRSAAASASAFLQGPPDDLRGVFTRRFRWGTVDVLNPEHCDFAALRTAVLLTHIRTLKVHTREVLYEKYRTEKLLARRATRNIGPEETKRLLEDLGL</sequence>
<proteinExistence type="predicted"/>
<name>A0ACB7ZYR1_9AGAM</name>
<dbReference type="EMBL" id="MU268084">
    <property type="protein sequence ID" value="KAH7906014.1"/>
    <property type="molecule type" value="Genomic_DNA"/>
</dbReference>
<evidence type="ECO:0000313" key="1">
    <source>
        <dbReference type="EMBL" id="KAH7906014.1"/>
    </source>
</evidence>
<accession>A0ACB7ZYR1</accession>
<reference evidence="1" key="1">
    <citation type="journal article" date="2021" name="New Phytol.">
        <title>Evolutionary innovations through gain and loss of genes in the ectomycorrhizal Boletales.</title>
        <authorList>
            <person name="Wu G."/>
            <person name="Miyauchi S."/>
            <person name="Morin E."/>
            <person name="Kuo A."/>
            <person name="Drula E."/>
            <person name="Varga T."/>
            <person name="Kohler A."/>
            <person name="Feng B."/>
            <person name="Cao Y."/>
            <person name="Lipzen A."/>
            <person name="Daum C."/>
            <person name="Hundley H."/>
            <person name="Pangilinan J."/>
            <person name="Johnson J."/>
            <person name="Barry K."/>
            <person name="LaButti K."/>
            <person name="Ng V."/>
            <person name="Ahrendt S."/>
            <person name="Min B."/>
            <person name="Choi I.G."/>
            <person name="Park H."/>
            <person name="Plett J.M."/>
            <person name="Magnuson J."/>
            <person name="Spatafora J.W."/>
            <person name="Nagy L.G."/>
            <person name="Henrissat B."/>
            <person name="Grigoriev I.V."/>
            <person name="Yang Z.L."/>
            <person name="Xu J."/>
            <person name="Martin F.M."/>
        </authorList>
    </citation>
    <scope>NUCLEOTIDE SEQUENCE</scope>
    <source>
        <strain evidence="1">ATCC 28755</strain>
    </source>
</reference>
<comment type="caution">
    <text evidence="1">The sequence shown here is derived from an EMBL/GenBank/DDBJ whole genome shotgun (WGS) entry which is preliminary data.</text>
</comment>
<evidence type="ECO:0000313" key="2">
    <source>
        <dbReference type="Proteomes" id="UP000790377"/>
    </source>
</evidence>
<keyword evidence="2" id="KW-1185">Reference proteome</keyword>
<protein>
    <submittedName>
        <fullName evidence="1">Septin-domain-containing protein</fullName>
    </submittedName>
</protein>
<gene>
    <name evidence="1" type="ORF">BJ138DRAFT_1130168</name>
</gene>
<dbReference type="Proteomes" id="UP000790377">
    <property type="component" value="Unassembled WGS sequence"/>
</dbReference>